<keyword evidence="3" id="KW-1185">Reference proteome</keyword>
<protein>
    <submittedName>
        <fullName evidence="2">Uncharacterized protein</fullName>
    </submittedName>
</protein>
<evidence type="ECO:0000313" key="3">
    <source>
        <dbReference type="Proteomes" id="UP000243579"/>
    </source>
</evidence>
<sequence length="199" mass="22000">MMLACGFNSKLEVGRVPSKCNFGTNDCFNTINTAVVGIMCVHVIVLSLYALLLTVYFRLHNRALVQATWSLGYVLVQSNHVSAPSATGFETYCYGLVLDSILIDRYLCLDNRLKMIGTSTIAVMSLGFVPLHSGILIRFVDYCTLFMARLLPPETKRSLRLSIPVATLTNNTVESPMVYTFVSALPVHDLRISNPKCIA</sequence>
<comment type="caution">
    <text evidence="2">The sequence shown here is derived from an EMBL/GenBank/DDBJ whole genome shotgun (WGS) entry which is preliminary data.</text>
</comment>
<dbReference type="EMBL" id="JNBR01000247">
    <property type="protein sequence ID" value="OQR95633.1"/>
    <property type="molecule type" value="Genomic_DNA"/>
</dbReference>
<keyword evidence="1" id="KW-0472">Membrane</keyword>
<organism evidence="2 3">
    <name type="scientific">Achlya hypogyna</name>
    <name type="common">Oomycete</name>
    <name type="synonym">Protoachlya hypogyna</name>
    <dbReference type="NCBI Taxonomy" id="1202772"/>
    <lineage>
        <taxon>Eukaryota</taxon>
        <taxon>Sar</taxon>
        <taxon>Stramenopiles</taxon>
        <taxon>Oomycota</taxon>
        <taxon>Saprolegniomycetes</taxon>
        <taxon>Saprolegniales</taxon>
        <taxon>Achlyaceae</taxon>
        <taxon>Achlya</taxon>
    </lineage>
</organism>
<accession>A0A1V9ZCB1</accession>
<dbReference type="Proteomes" id="UP000243579">
    <property type="component" value="Unassembled WGS sequence"/>
</dbReference>
<evidence type="ECO:0000313" key="2">
    <source>
        <dbReference type="EMBL" id="OQR95633.1"/>
    </source>
</evidence>
<name>A0A1V9ZCB1_ACHHY</name>
<gene>
    <name evidence="2" type="ORF">ACHHYP_00064</name>
</gene>
<proteinExistence type="predicted"/>
<feature type="transmembrane region" description="Helical" evidence="1">
    <location>
        <begin position="113"/>
        <end position="129"/>
    </location>
</feature>
<dbReference type="AlphaFoldDB" id="A0A1V9ZCB1"/>
<reference evidence="2 3" key="1">
    <citation type="journal article" date="2014" name="Genome Biol. Evol.">
        <title>The secreted proteins of Achlya hypogyna and Thraustotheca clavata identify the ancestral oomycete secretome and reveal gene acquisitions by horizontal gene transfer.</title>
        <authorList>
            <person name="Misner I."/>
            <person name="Blouin N."/>
            <person name="Leonard G."/>
            <person name="Richards T.A."/>
            <person name="Lane C.E."/>
        </authorList>
    </citation>
    <scope>NUCLEOTIDE SEQUENCE [LARGE SCALE GENOMIC DNA]</scope>
    <source>
        <strain evidence="2 3">ATCC 48635</strain>
    </source>
</reference>
<feature type="transmembrane region" description="Helical" evidence="1">
    <location>
        <begin position="34"/>
        <end position="57"/>
    </location>
</feature>
<keyword evidence="1" id="KW-0812">Transmembrane</keyword>
<evidence type="ECO:0000256" key="1">
    <source>
        <dbReference type="SAM" id="Phobius"/>
    </source>
</evidence>
<keyword evidence="1" id="KW-1133">Transmembrane helix</keyword>